<dbReference type="SUPFAM" id="SSF160631">
    <property type="entry name" value="SMI1/KNR4-like"/>
    <property type="match status" value="1"/>
</dbReference>
<sequence length="207" mass="23807">MNEDFEILIRETASSLSTPIPLWYADFLQSQDLRTSRYYNNTTVLYGLEELTELNIAYEIQQYMPGYLLIGSDSGDFGLLINNSTSNIYLVELGALTPDDAAVMAWSLEEWQQKNFSSHEEDISAPSPYTVRRSMALQEYSLTPDAAWYAALQEMQLQQKTLEQSRALKTISLKEYLLQKQQLITAMNTLTAANKGYLSFQQWWPRK</sequence>
<dbReference type="Proteomes" id="UP000249819">
    <property type="component" value="Unassembled WGS sequence"/>
</dbReference>
<dbReference type="InterPro" id="IPR037883">
    <property type="entry name" value="Knr4/Smi1-like_sf"/>
</dbReference>
<dbReference type="OrthoDB" id="8444591at2"/>
<evidence type="ECO:0000313" key="2">
    <source>
        <dbReference type="Proteomes" id="UP000249819"/>
    </source>
</evidence>
<keyword evidence="2" id="KW-1185">Reference proteome</keyword>
<reference evidence="1 2" key="1">
    <citation type="submission" date="2018-06" db="EMBL/GenBank/DDBJ databases">
        <title>Genomic Encyclopedia of Archaeal and Bacterial Type Strains, Phase II (KMG-II): from individual species to whole genera.</title>
        <authorList>
            <person name="Goeker M."/>
        </authorList>
    </citation>
    <scope>NUCLEOTIDE SEQUENCE [LARGE SCALE GENOMIC DNA]</scope>
    <source>
        <strain evidence="1 2">DSM 29821</strain>
    </source>
</reference>
<proteinExistence type="predicted"/>
<dbReference type="EMBL" id="QLMA01000006">
    <property type="protein sequence ID" value="RAJ79289.1"/>
    <property type="molecule type" value="Genomic_DNA"/>
</dbReference>
<evidence type="ECO:0008006" key="3">
    <source>
        <dbReference type="Google" id="ProtNLM"/>
    </source>
</evidence>
<protein>
    <recommendedName>
        <fullName evidence="3">SMI1/KNR4 family protein SUKH-1</fullName>
    </recommendedName>
</protein>
<gene>
    <name evidence="1" type="ORF">CLV59_106350</name>
</gene>
<comment type="caution">
    <text evidence="1">The sequence shown here is derived from an EMBL/GenBank/DDBJ whole genome shotgun (WGS) entry which is preliminary data.</text>
</comment>
<evidence type="ECO:0000313" key="1">
    <source>
        <dbReference type="EMBL" id="RAJ79289.1"/>
    </source>
</evidence>
<accession>A0A327VTS4</accession>
<dbReference type="RefSeq" id="WP_111593744.1">
    <property type="nucleotide sequence ID" value="NZ_QLMA01000006.1"/>
</dbReference>
<dbReference type="Gene3D" id="3.40.1580.10">
    <property type="entry name" value="SMI1/KNR4-like"/>
    <property type="match status" value="1"/>
</dbReference>
<name>A0A327VTS4_9BACT</name>
<organism evidence="1 2">
    <name type="scientific">Chitinophaga dinghuensis</name>
    <dbReference type="NCBI Taxonomy" id="1539050"/>
    <lineage>
        <taxon>Bacteria</taxon>
        <taxon>Pseudomonadati</taxon>
        <taxon>Bacteroidota</taxon>
        <taxon>Chitinophagia</taxon>
        <taxon>Chitinophagales</taxon>
        <taxon>Chitinophagaceae</taxon>
        <taxon>Chitinophaga</taxon>
    </lineage>
</organism>
<dbReference type="AlphaFoldDB" id="A0A327VTS4"/>